<keyword evidence="3" id="KW-1185">Reference proteome</keyword>
<proteinExistence type="predicted"/>
<dbReference type="Proteomes" id="UP001432322">
    <property type="component" value="Unassembled WGS sequence"/>
</dbReference>
<comment type="caution">
    <text evidence="2">The sequence shown here is derived from an EMBL/GenBank/DDBJ whole genome shotgun (WGS) entry which is preliminary data.</text>
</comment>
<feature type="region of interest" description="Disordered" evidence="1">
    <location>
        <begin position="377"/>
        <end position="407"/>
    </location>
</feature>
<dbReference type="EMBL" id="BTSY01000007">
    <property type="protein sequence ID" value="GMT35892.1"/>
    <property type="molecule type" value="Genomic_DNA"/>
</dbReference>
<feature type="non-terminal residue" evidence="2">
    <location>
        <position position="1"/>
    </location>
</feature>
<evidence type="ECO:0000313" key="3">
    <source>
        <dbReference type="Proteomes" id="UP001432322"/>
    </source>
</evidence>
<dbReference type="AlphaFoldDB" id="A0AAV5X1E3"/>
<sequence length="427" mass="47997">SVYDEAVEPFYAIAPQWTIIQKIDKREEIEEKMKIWEKRTVKPSVHADDISQLIVNINIPNYAPGHVNRCEIPPAKGGSAVLVPFFFDRLKQQQQAQDLRRSGIECTAVKNAVPEGMMKIPVICFGRGGGTFAVTYADALAYKRTPAADSLILPPHDVSVDDKNNADVYCTLERINNIAAWLFLSTTEHRLCSNVFDVCEPDPEDFDEDLEDITVEMKDLQGLVSSPRRYEWDMTPLPMFEAKALWHMAVGEKVFSNYKNEIAEKHYQDFTLGLIEVARMSRANASRLIIDVVNHLADCRPYRPSTDVLLIPVTPDDAVQSAAFRRMLTEHPEQVWDAFLPAAQEVAHVIIANRFSTLAHCIATIYATVRREEVPVFPDLTPEQTPSPQPSLKRRRDESQTVVTDQSTSVINVAEPPAKLGLIAVAE</sequence>
<gene>
    <name evidence="2" type="ORF">PFISCL1PPCAC_27189</name>
</gene>
<name>A0AAV5X1E3_9BILA</name>
<accession>A0AAV5X1E3</accession>
<protein>
    <submittedName>
        <fullName evidence="2">Uncharacterized protein</fullName>
    </submittedName>
</protein>
<evidence type="ECO:0000313" key="2">
    <source>
        <dbReference type="EMBL" id="GMT35892.1"/>
    </source>
</evidence>
<evidence type="ECO:0000256" key="1">
    <source>
        <dbReference type="SAM" id="MobiDB-lite"/>
    </source>
</evidence>
<reference evidence="2" key="1">
    <citation type="submission" date="2023-10" db="EMBL/GenBank/DDBJ databases">
        <title>Genome assembly of Pristionchus species.</title>
        <authorList>
            <person name="Yoshida K."/>
            <person name="Sommer R.J."/>
        </authorList>
    </citation>
    <scope>NUCLEOTIDE SEQUENCE</scope>
    <source>
        <strain evidence="2">RS5133</strain>
    </source>
</reference>
<organism evidence="2 3">
    <name type="scientific">Pristionchus fissidentatus</name>
    <dbReference type="NCBI Taxonomy" id="1538716"/>
    <lineage>
        <taxon>Eukaryota</taxon>
        <taxon>Metazoa</taxon>
        <taxon>Ecdysozoa</taxon>
        <taxon>Nematoda</taxon>
        <taxon>Chromadorea</taxon>
        <taxon>Rhabditida</taxon>
        <taxon>Rhabditina</taxon>
        <taxon>Diplogasteromorpha</taxon>
        <taxon>Diplogasteroidea</taxon>
        <taxon>Neodiplogasteridae</taxon>
        <taxon>Pristionchus</taxon>
    </lineage>
</organism>